<dbReference type="EMBL" id="MU277210">
    <property type="protein sequence ID" value="KAI0061897.1"/>
    <property type="molecule type" value="Genomic_DNA"/>
</dbReference>
<sequence>MRLTGSSSSLRVFEFTTHRSFANLRVPPLSFFYSMVGIFLGYELSARNMTERLREPAASTFSESD</sequence>
<gene>
    <name evidence="1" type="ORF">BV25DRAFT_713448</name>
</gene>
<organism evidence="1 2">
    <name type="scientific">Artomyces pyxidatus</name>
    <dbReference type="NCBI Taxonomy" id="48021"/>
    <lineage>
        <taxon>Eukaryota</taxon>
        <taxon>Fungi</taxon>
        <taxon>Dikarya</taxon>
        <taxon>Basidiomycota</taxon>
        <taxon>Agaricomycotina</taxon>
        <taxon>Agaricomycetes</taxon>
        <taxon>Russulales</taxon>
        <taxon>Auriscalpiaceae</taxon>
        <taxon>Artomyces</taxon>
    </lineage>
</organism>
<evidence type="ECO:0000313" key="2">
    <source>
        <dbReference type="Proteomes" id="UP000814140"/>
    </source>
</evidence>
<proteinExistence type="predicted"/>
<protein>
    <submittedName>
        <fullName evidence="1">Uncharacterized protein</fullName>
    </submittedName>
</protein>
<dbReference type="Proteomes" id="UP000814140">
    <property type="component" value="Unassembled WGS sequence"/>
</dbReference>
<name>A0ACB8T0B6_9AGAM</name>
<reference evidence="1" key="2">
    <citation type="journal article" date="2022" name="New Phytol.">
        <title>Evolutionary transition to the ectomycorrhizal habit in the genomes of a hyperdiverse lineage of mushroom-forming fungi.</title>
        <authorList>
            <person name="Looney B."/>
            <person name="Miyauchi S."/>
            <person name="Morin E."/>
            <person name="Drula E."/>
            <person name="Courty P.E."/>
            <person name="Kohler A."/>
            <person name="Kuo A."/>
            <person name="LaButti K."/>
            <person name="Pangilinan J."/>
            <person name="Lipzen A."/>
            <person name="Riley R."/>
            <person name="Andreopoulos W."/>
            <person name="He G."/>
            <person name="Johnson J."/>
            <person name="Nolan M."/>
            <person name="Tritt A."/>
            <person name="Barry K.W."/>
            <person name="Grigoriev I.V."/>
            <person name="Nagy L.G."/>
            <person name="Hibbett D."/>
            <person name="Henrissat B."/>
            <person name="Matheny P.B."/>
            <person name="Labbe J."/>
            <person name="Martin F.M."/>
        </authorList>
    </citation>
    <scope>NUCLEOTIDE SEQUENCE</scope>
    <source>
        <strain evidence="1">HHB10654</strain>
    </source>
</reference>
<comment type="caution">
    <text evidence="1">The sequence shown here is derived from an EMBL/GenBank/DDBJ whole genome shotgun (WGS) entry which is preliminary data.</text>
</comment>
<reference evidence="1" key="1">
    <citation type="submission" date="2021-03" db="EMBL/GenBank/DDBJ databases">
        <authorList>
            <consortium name="DOE Joint Genome Institute"/>
            <person name="Ahrendt S."/>
            <person name="Looney B.P."/>
            <person name="Miyauchi S."/>
            <person name="Morin E."/>
            <person name="Drula E."/>
            <person name="Courty P.E."/>
            <person name="Chicoki N."/>
            <person name="Fauchery L."/>
            <person name="Kohler A."/>
            <person name="Kuo A."/>
            <person name="Labutti K."/>
            <person name="Pangilinan J."/>
            <person name="Lipzen A."/>
            <person name="Riley R."/>
            <person name="Andreopoulos W."/>
            <person name="He G."/>
            <person name="Johnson J."/>
            <person name="Barry K.W."/>
            <person name="Grigoriev I.V."/>
            <person name="Nagy L."/>
            <person name="Hibbett D."/>
            <person name="Henrissat B."/>
            <person name="Matheny P.B."/>
            <person name="Labbe J."/>
            <person name="Martin F."/>
        </authorList>
    </citation>
    <scope>NUCLEOTIDE SEQUENCE</scope>
    <source>
        <strain evidence="1">HHB10654</strain>
    </source>
</reference>
<accession>A0ACB8T0B6</accession>
<keyword evidence="2" id="KW-1185">Reference proteome</keyword>
<evidence type="ECO:0000313" key="1">
    <source>
        <dbReference type="EMBL" id="KAI0061897.1"/>
    </source>
</evidence>